<feature type="domain" description="DUF6699" evidence="2">
    <location>
        <begin position="94"/>
        <end position="223"/>
    </location>
</feature>
<proteinExistence type="predicted"/>
<dbReference type="OrthoDB" id="2783256at2759"/>
<reference evidence="3 4" key="1">
    <citation type="submission" date="2019-01" db="EMBL/GenBank/DDBJ databases">
        <title>Draft genome sequence of Psathyrella aberdarensis IHI B618.</title>
        <authorList>
            <person name="Buettner E."/>
            <person name="Kellner H."/>
        </authorList>
    </citation>
    <scope>NUCLEOTIDE SEQUENCE [LARGE SCALE GENOMIC DNA]</scope>
    <source>
        <strain evidence="3 4">IHI B618</strain>
    </source>
</reference>
<evidence type="ECO:0000256" key="1">
    <source>
        <dbReference type="SAM" id="MobiDB-lite"/>
    </source>
</evidence>
<organism evidence="3 4">
    <name type="scientific">Candolleomyces aberdarensis</name>
    <dbReference type="NCBI Taxonomy" id="2316362"/>
    <lineage>
        <taxon>Eukaryota</taxon>
        <taxon>Fungi</taxon>
        <taxon>Dikarya</taxon>
        <taxon>Basidiomycota</taxon>
        <taxon>Agaricomycotina</taxon>
        <taxon>Agaricomycetes</taxon>
        <taxon>Agaricomycetidae</taxon>
        <taxon>Agaricales</taxon>
        <taxon>Agaricineae</taxon>
        <taxon>Psathyrellaceae</taxon>
        <taxon>Candolleomyces</taxon>
    </lineage>
</organism>
<dbReference type="InterPro" id="IPR046522">
    <property type="entry name" value="DUF6699"/>
</dbReference>
<feature type="region of interest" description="Disordered" evidence="1">
    <location>
        <begin position="14"/>
        <end position="53"/>
    </location>
</feature>
<accession>A0A4Q2DN42</accession>
<keyword evidence="4" id="KW-1185">Reference proteome</keyword>
<gene>
    <name evidence="3" type="ORF">EST38_g4385</name>
</gene>
<comment type="caution">
    <text evidence="3">The sequence shown here is derived from an EMBL/GenBank/DDBJ whole genome shotgun (WGS) entry which is preliminary data.</text>
</comment>
<dbReference type="AlphaFoldDB" id="A0A4Q2DN42"/>
<dbReference type="Proteomes" id="UP000290288">
    <property type="component" value="Unassembled WGS sequence"/>
</dbReference>
<evidence type="ECO:0000259" key="2">
    <source>
        <dbReference type="Pfam" id="PF20415"/>
    </source>
</evidence>
<dbReference type="Pfam" id="PF20415">
    <property type="entry name" value="DUF6699"/>
    <property type="match status" value="1"/>
</dbReference>
<evidence type="ECO:0000313" key="4">
    <source>
        <dbReference type="Proteomes" id="UP000290288"/>
    </source>
</evidence>
<evidence type="ECO:0000313" key="3">
    <source>
        <dbReference type="EMBL" id="RXW21467.1"/>
    </source>
</evidence>
<protein>
    <recommendedName>
        <fullName evidence="2">DUF6699 domain-containing protein</fullName>
    </recommendedName>
</protein>
<name>A0A4Q2DN42_9AGAR</name>
<dbReference type="EMBL" id="SDEE01000106">
    <property type="protein sequence ID" value="RXW21467.1"/>
    <property type="molecule type" value="Genomic_DNA"/>
</dbReference>
<sequence>MSTSKRVHFASTNRVYSPIPTTPSPCASNSSLPSTPDLPTTPPEVDLDFDAGNHYPRSPYPLNSELFLDVEPKDMHIHSFLAFSPYQELQTAYDLSQSIQDVKQQHPAQTLMEAATQPPLQHFTIVCPEHLPWDIQVKASNPYPGSYVTVDDVLTAIYTNLRLPVNPLEYQRLDRQAKQAVDQAYFARVGRSDPALREQEAKKGVKRVDYLQGVSRFMGLSGTHGGSDVWELNVS</sequence>